<feature type="signal peptide" evidence="2">
    <location>
        <begin position="1"/>
        <end position="19"/>
    </location>
</feature>
<keyword evidence="2" id="KW-0732">Signal</keyword>
<dbReference type="EMBL" id="JH712179">
    <property type="protein sequence ID" value="EJD75097.1"/>
    <property type="molecule type" value="Genomic_DNA"/>
</dbReference>
<evidence type="ECO:0000313" key="3">
    <source>
        <dbReference type="EMBL" id="EJD75097.1"/>
    </source>
</evidence>
<dbReference type="KEGG" id="loa:LOAG_17691"/>
<evidence type="ECO:0000256" key="1">
    <source>
        <dbReference type="SAM" id="Phobius"/>
    </source>
</evidence>
<dbReference type="InParanoid" id="A0A1S0UJQ4"/>
<sequence>MLWIITASCVIYFFTSATALRCILENSIIKKAAIENCSSSVTDCFWFKCNSLDKETNEKGCNDNLGNLWNCQVLSEACLLTGGKAYCDTCVKDLCNNAMATSFASLTIITILSILLILNIAV</sequence>
<reference evidence="3" key="1">
    <citation type="submission" date="2012-04" db="EMBL/GenBank/DDBJ databases">
        <title>The Genome Sequence of Loa loa.</title>
        <authorList>
            <consortium name="The Broad Institute Genome Sequencing Platform"/>
            <consortium name="Broad Institute Genome Sequencing Center for Infectious Disease"/>
            <person name="Nutman T.B."/>
            <person name="Fink D.L."/>
            <person name="Russ C."/>
            <person name="Young S."/>
            <person name="Zeng Q."/>
            <person name="Gargeya S."/>
            <person name="Alvarado L."/>
            <person name="Berlin A."/>
            <person name="Chapman S.B."/>
            <person name="Chen Z."/>
            <person name="Freedman E."/>
            <person name="Gellesch M."/>
            <person name="Goldberg J."/>
            <person name="Griggs A."/>
            <person name="Gujja S."/>
            <person name="Heilman E.R."/>
            <person name="Heiman D."/>
            <person name="Howarth C."/>
            <person name="Mehta T."/>
            <person name="Neiman D."/>
            <person name="Pearson M."/>
            <person name="Roberts A."/>
            <person name="Saif S."/>
            <person name="Shea T."/>
            <person name="Shenoy N."/>
            <person name="Sisk P."/>
            <person name="Stolte C."/>
            <person name="Sykes S."/>
            <person name="White J."/>
            <person name="Yandava C."/>
            <person name="Haas B."/>
            <person name="Henn M.R."/>
            <person name="Nusbaum C."/>
            <person name="Birren B."/>
        </authorList>
    </citation>
    <scope>NUCLEOTIDE SEQUENCE [LARGE SCALE GENOMIC DNA]</scope>
</reference>
<dbReference type="AlphaFoldDB" id="A0A1S0UJQ4"/>
<name>A0A1S0UJQ4_LOALO</name>
<accession>A0A1S0UJQ4</accession>
<dbReference type="RefSeq" id="XP_020305979.1">
    <property type="nucleotide sequence ID" value="XM_020450356.1"/>
</dbReference>
<protein>
    <submittedName>
        <fullName evidence="3">Uncharacterized protein</fullName>
    </submittedName>
</protein>
<keyword evidence="1" id="KW-0812">Transmembrane</keyword>
<feature type="chain" id="PRO_5010372665" evidence="2">
    <location>
        <begin position="20"/>
        <end position="122"/>
    </location>
</feature>
<gene>
    <name evidence="3" type="ORF">LOAG_17691</name>
</gene>
<feature type="transmembrane region" description="Helical" evidence="1">
    <location>
        <begin position="99"/>
        <end position="121"/>
    </location>
</feature>
<dbReference type="OrthoDB" id="5834753at2759"/>
<dbReference type="GeneID" id="31251726"/>
<keyword evidence="1" id="KW-0472">Membrane</keyword>
<dbReference type="CTD" id="31251726"/>
<proteinExistence type="predicted"/>
<organism evidence="3">
    <name type="scientific">Loa loa</name>
    <name type="common">Eye worm</name>
    <name type="synonym">Filaria loa</name>
    <dbReference type="NCBI Taxonomy" id="7209"/>
    <lineage>
        <taxon>Eukaryota</taxon>
        <taxon>Metazoa</taxon>
        <taxon>Ecdysozoa</taxon>
        <taxon>Nematoda</taxon>
        <taxon>Chromadorea</taxon>
        <taxon>Rhabditida</taxon>
        <taxon>Spirurina</taxon>
        <taxon>Spiruromorpha</taxon>
        <taxon>Filarioidea</taxon>
        <taxon>Onchocercidae</taxon>
        <taxon>Loa</taxon>
    </lineage>
</organism>
<evidence type="ECO:0000256" key="2">
    <source>
        <dbReference type="SAM" id="SignalP"/>
    </source>
</evidence>
<dbReference type="OMA" id="QTTKGCN"/>
<keyword evidence="1" id="KW-1133">Transmembrane helix</keyword>